<reference evidence="20 21" key="1">
    <citation type="submission" date="2024-02" db="EMBL/GenBank/DDBJ databases">
        <title>Bifidobacterium honeyensis sp. nov., isolated from the comb honey.</title>
        <authorList>
            <person name="Liu W."/>
            <person name="Li Y."/>
        </authorList>
    </citation>
    <scope>NUCLEOTIDE SEQUENCE [LARGE SCALE GENOMIC DNA]</scope>
    <source>
        <strain evidence="20 21">IMAU50988</strain>
    </source>
</reference>
<keyword evidence="4" id="KW-0808">Transferase</keyword>
<evidence type="ECO:0000256" key="3">
    <source>
        <dbReference type="ARBA" id="ARBA00022676"/>
    </source>
</evidence>
<dbReference type="RefSeq" id="WP_340469428.1">
    <property type="nucleotide sequence ID" value="NZ_JBANBB010000001.1"/>
</dbReference>
<feature type="region of interest" description="Disordered" evidence="18">
    <location>
        <begin position="1"/>
        <end position="27"/>
    </location>
</feature>
<keyword evidence="9 19" id="KW-0472">Membrane</keyword>
<evidence type="ECO:0000256" key="12">
    <source>
        <dbReference type="ARBA" id="ARBA00038053"/>
    </source>
</evidence>
<evidence type="ECO:0000256" key="14">
    <source>
        <dbReference type="ARBA" id="ARBA00041418"/>
    </source>
</evidence>
<evidence type="ECO:0000256" key="11">
    <source>
        <dbReference type="ARBA" id="ARBA00033270"/>
    </source>
</evidence>
<feature type="transmembrane region" description="Helical" evidence="19">
    <location>
        <begin position="201"/>
        <end position="217"/>
    </location>
</feature>
<accession>A0ABU8ZPH7</accession>
<dbReference type="Proteomes" id="UP001373159">
    <property type="component" value="Unassembled WGS sequence"/>
</dbReference>
<proteinExistence type="inferred from homology"/>
<feature type="transmembrane region" description="Helical" evidence="19">
    <location>
        <begin position="224"/>
        <end position="242"/>
    </location>
</feature>
<evidence type="ECO:0000256" key="9">
    <source>
        <dbReference type="ARBA" id="ARBA00023136"/>
    </source>
</evidence>
<evidence type="ECO:0000256" key="2">
    <source>
        <dbReference type="ARBA" id="ARBA00004752"/>
    </source>
</evidence>
<dbReference type="EMBL" id="JBANBB010000001">
    <property type="protein sequence ID" value="MEK0306860.1"/>
    <property type="molecule type" value="Genomic_DNA"/>
</dbReference>
<organism evidence="20 21">
    <name type="scientific">Bifidobacterium favimelis</name>
    <dbReference type="NCBI Taxonomy" id="3122979"/>
    <lineage>
        <taxon>Bacteria</taxon>
        <taxon>Bacillati</taxon>
        <taxon>Actinomycetota</taxon>
        <taxon>Actinomycetes</taxon>
        <taxon>Bifidobacteriales</taxon>
        <taxon>Bifidobacteriaceae</taxon>
        <taxon>Bifidobacterium</taxon>
    </lineage>
</organism>
<dbReference type="Pfam" id="PF01098">
    <property type="entry name" value="FTSW_RODA_SPOVE"/>
    <property type="match status" value="1"/>
</dbReference>
<comment type="subcellular location">
    <subcellularLocation>
        <location evidence="1">Membrane</location>
        <topology evidence="1">Multi-pass membrane protein</topology>
    </subcellularLocation>
</comment>
<keyword evidence="6" id="KW-0133">Cell shape</keyword>
<comment type="caution">
    <text evidence="20">The sequence shown here is derived from an EMBL/GenBank/DDBJ whole genome shotgun (WGS) entry which is preliminary data.</text>
</comment>
<evidence type="ECO:0000256" key="7">
    <source>
        <dbReference type="ARBA" id="ARBA00022984"/>
    </source>
</evidence>
<dbReference type="PANTHER" id="PTHR30474">
    <property type="entry name" value="CELL CYCLE PROTEIN"/>
    <property type="match status" value="1"/>
</dbReference>
<feature type="compositionally biased region" description="Basic and acidic residues" evidence="18">
    <location>
        <begin position="1"/>
        <end position="15"/>
    </location>
</feature>
<keyword evidence="7" id="KW-0573">Peptidoglycan synthesis</keyword>
<evidence type="ECO:0000256" key="13">
    <source>
        <dbReference type="ARBA" id="ARBA00041185"/>
    </source>
</evidence>
<evidence type="ECO:0000256" key="1">
    <source>
        <dbReference type="ARBA" id="ARBA00004141"/>
    </source>
</evidence>
<protein>
    <recommendedName>
        <fullName evidence="13">Probable peptidoglycan glycosyltransferase FtsW</fullName>
        <ecNumber evidence="15">2.4.99.28</ecNumber>
    </recommendedName>
    <alternativeName>
        <fullName evidence="14">Cell division protein FtsW</fullName>
    </alternativeName>
    <alternativeName>
        <fullName evidence="11">Cell wall polymerase</fullName>
    </alternativeName>
    <alternativeName>
        <fullName evidence="10">Peptidoglycan polymerase</fullName>
    </alternativeName>
</protein>
<evidence type="ECO:0000256" key="19">
    <source>
        <dbReference type="SAM" id="Phobius"/>
    </source>
</evidence>
<name>A0ABU8ZPH7_9BIFI</name>
<evidence type="ECO:0000256" key="5">
    <source>
        <dbReference type="ARBA" id="ARBA00022692"/>
    </source>
</evidence>
<keyword evidence="3" id="KW-0328">Glycosyltransferase</keyword>
<comment type="pathway">
    <text evidence="2">Cell wall biogenesis; peptidoglycan biosynthesis.</text>
</comment>
<evidence type="ECO:0000256" key="10">
    <source>
        <dbReference type="ARBA" id="ARBA00032370"/>
    </source>
</evidence>
<keyword evidence="21" id="KW-1185">Reference proteome</keyword>
<feature type="transmembrane region" description="Helical" evidence="19">
    <location>
        <begin position="83"/>
        <end position="102"/>
    </location>
</feature>
<evidence type="ECO:0000256" key="18">
    <source>
        <dbReference type="SAM" id="MobiDB-lite"/>
    </source>
</evidence>
<evidence type="ECO:0000313" key="21">
    <source>
        <dbReference type="Proteomes" id="UP001373159"/>
    </source>
</evidence>
<dbReference type="PANTHER" id="PTHR30474:SF2">
    <property type="entry name" value="PEPTIDOGLYCAN GLYCOSYLTRANSFERASE FTSW-RELATED"/>
    <property type="match status" value="1"/>
</dbReference>
<dbReference type="EC" id="2.4.99.28" evidence="15"/>
<dbReference type="PROSITE" id="PS00428">
    <property type="entry name" value="FTSW_RODA_SPOVE"/>
    <property type="match status" value="1"/>
</dbReference>
<sequence length="414" mass="44847">MSRRVEGGRVADRRGSRSQQGPRPGQDKAYRGWRALLNPVWCYNGFLTTVTATTVFGLVMVFSSSSVDLVARGQSPWNQALRQGIYCLIGLVVSVVAAHIRVGTYARFSLAFLIFSQFVQALTFTRLGLSTNGNAGWISFRGVTMQPAEMLKLALCIWLPKALMDARRRHDKLEEHSWLAYVTPVAGFMISFILIMAGKDLGTAMIVVIIGFAAFLVSGFSLKWLLSLSLLGLAGIIAFAVMGSSNRMKRIMATYGQCSGQDVQSVCYQSIHGMYAMASGGLTGVGLGNSREKWNYLPEAHNDFIFAVIGEELGFLGAALVVLAFVVMGWCMVRLALTTRDRYAAMVLTCLAVWIVGQALVNICVVLGILPVMGLPLPFVSAGGTALILCLMAAGVAVRMMRTQDDVRASVEGD</sequence>
<evidence type="ECO:0000256" key="17">
    <source>
        <dbReference type="ARBA" id="ARBA00049966"/>
    </source>
</evidence>
<comment type="catalytic activity">
    <reaction evidence="16">
        <text>[GlcNAc-(1-&gt;4)-Mur2Ac(oyl-L-Ala-gamma-D-Glu-L-Lys-D-Ala-D-Ala)](n)-di-trans,octa-cis-undecaprenyl diphosphate + beta-D-GlcNAc-(1-&gt;4)-Mur2Ac(oyl-L-Ala-gamma-D-Glu-L-Lys-D-Ala-D-Ala)-di-trans,octa-cis-undecaprenyl diphosphate = [GlcNAc-(1-&gt;4)-Mur2Ac(oyl-L-Ala-gamma-D-Glu-L-Lys-D-Ala-D-Ala)](n+1)-di-trans,octa-cis-undecaprenyl diphosphate + di-trans,octa-cis-undecaprenyl diphosphate + H(+)</text>
        <dbReference type="Rhea" id="RHEA:23708"/>
        <dbReference type="Rhea" id="RHEA-COMP:9602"/>
        <dbReference type="Rhea" id="RHEA-COMP:9603"/>
        <dbReference type="ChEBI" id="CHEBI:15378"/>
        <dbReference type="ChEBI" id="CHEBI:58405"/>
        <dbReference type="ChEBI" id="CHEBI:60033"/>
        <dbReference type="ChEBI" id="CHEBI:78435"/>
        <dbReference type="EC" id="2.4.99.28"/>
    </reaction>
</comment>
<feature type="transmembrane region" description="Helical" evidence="19">
    <location>
        <begin position="345"/>
        <end position="373"/>
    </location>
</feature>
<evidence type="ECO:0000256" key="15">
    <source>
        <dbReference type="ARBA" id="ARBA00044770"/>
    </source>
</evidence>
<comment type="function">
    <text evidence="17">Peptidoglycan polymerase that is essential for cell division.</text>
</comment>
<keyword evidence="5 19" id="KW-0812">Transmembrane</keyword>
<evidence type="ECO:0000256" key="16">
    <source>
        <dbReference type="ARBA" id="ARBA00049902"/>
    </source>
</evidence>
<dbReference type="InterPro" id="IPR001182">
    <property type="entry name" value="FtsW/RodA"/>
</dbReference>
<dbReference type="InterPro" id="IPR018365">
    <property type="entry name" value="Cell_cycle_FtsW-rel_CS"/>
</dbReference>
<keyword evidence="8 19" id="KW-1133">Transmembrane helix</keyword>
<evidence type="ECO:0000256" key="6">
    <source>
        <dbReference type="ARBA" id="ARBA00022960"/>
    </source>
</evidence>
<feature type="transmembrane region" description="Helical" evidence="19">
    <location>
        <begin position="40"/>
        <end position="63"/>
    </location>
</feature>
<evidence type="ECO:0000256" key="4">
    <source>
        <dbReference type="ARBA" id="ARBA00022679"/>
    </source>
</evidence>
<evidence type="ECO:0000256" key="8">
    <source>
        <dbReference type="ARBA" id="ARBA00022989"/>
    </source>
</evidence>
<evidence type="ECO:0000313" key="20">
    <source>
        <dbReference type="EMBL" id="MEK0306860.1"/>
    </source>
</evidence>
<comment type="similarity">
    <text evidence="12">Belongs to the SEDS family. FtsW subfamily.</text>
</comment>
<feature type="transmembrane region" description="Helical" evidence="19">
    <location>
        <begin position="379"/>
        <end position="398"/>
    </location>
</feature>
<gene>
    <name evidence="20" type="ORF">V8P97_05210</name>
</gene>
<feature type="transmembrane region" description="Helical" evidence="19">
    <location>
        <begin position="178"/>
        <end position="195"/>
    </location>
</feature>
<feature type="transmembrane region" description="Helical" evidence="19">
    <location>
        <begin position="313"/>
        <end position="333"/>
    </location>
</feature>